<comment type="caution">
    <text evidence="2">The sequence shown here is derived from an EMBL/GenBank/DDBJ whole genome shotgun (WGS) entry which is preliminary data.</text>
</comment>
<evidence type="ECO:0000259" key="1">
    <source>
        <dbReference type="Pfam" id="PF19081"/>
    </source>
</evidence>
<dbReference type="Pfam" id="PF13585">
    <property type="entry name" value="CHU_C"/>
    <property type="match status" value="1"/>
</dbReference>
<keyword evidence="3" id="KW-1185">Reference proteome</keyword>
<dbReference type="Pfam" id="PF19081">
    <property type="entry name" value="Ig_7"/>
    <property type="match status" value="1"/>
</dbReference>
<dbReference type="EMBL" id="JAEHFW010000001">
    <property type="protein sequence ID" value="MBK0377872.1"/>
    <property type="molecule type" value="Genomic_DNA"/>
</dbReference>
<dbReference type="NCBIfam" id="TIGR04131">
    <property type="entry name" value="Bac_Flav_CTERM"/>
    <property type="match status" value="1"/>
</dbReference>
<feature type="domain" description="Ig-like" evidence="1">
    <location>
        <begin position="552"/>
        <end position="631"/>
    </location>
</feature>
<dbReference type="Proteomes" id="UP000613193">
    <property type="component" value="Unassembled WGS sequence"/>
</dbReference>
<dbReference type="InterPro" id="IPR044023">
    <property type="entry name" value="Ig_7"/>
</dbReference>
<evidence type="ECO:0000313" key="3">
    <source>
        <dbReference type="Proteomes" id="UP000613193"/>
    </source>
</evidence>
<dbReference type="AlphaFoldDB" id="A0A934ULI0"/>
<dbReference type="InterPro" id="IPR026341">
    <property type="entry name" value="T9SS_type_B"/>
</dbReference>
<reference evidence="2" key="1">
    <citation type="submission" date="2020-12" db="EMBL/GenBank/DDBJ databases">
        <title>Bacterial novel species Mucilaginibacter sp. SD-g isolated from soil.</title>
        <authorList>
            <person name="Jung H.-Y."/>
        </authorList>
    </citation>
    <scope>NUCLEOTIDE SEQUENCE</scope>
    <source>
        <strain evidence="2">SD-g</strain>
    </source>
</reference>
<name>A0A934ULI0_9SPHI</name>
<evidence type="ECO:0000313" key="2">
    <source>
        <dbReference type="EMBL" id="MBK0377872.1"/>
    </source>
</evidence>
<proteinExistence type="predicted"/>
<gene>
    <name evidence="2" type="ORF">I5M19_01030</name>
</gene>
<sequence>MRRTIIYGLLVLISAKGYASIITTNILKTSCKSGFSKIIPVRQYAALPDIDASNMVIKMSTCKNADGSITGLKGDPSFIYEWRDKSNTVVGNSIDLINIPYGYYTLTYTQSGNSEVKTFGPVIIKNTTGPFIDETAVKVTPGTCEDSNGSITGIKVTSDAPITYIWANVDTRNNRYQYDNADLLNIPPGRYRLQVYDDNICDFFFSSIYTVSGTGQIMVDASNIKTTDETCGQKNGSIKGFVIKNPNPKQKFTWTDKNYKQWGTSLDLTNVPNGDYTLKIEYDGEACPYTYGPIHLKNIGGPVIDESKVDIVHPFCGNAHANITGISVAGVGKISYTWYDNFNKVVSHEKDLMDVGANTYRLMVTDESGCGETYSSSFFIDNLKKGYPDDFNTKDQIVVPATCTTKGSVTGIKNIPFLIYTWRNELGEVVNNTPDFTNVPGGVYTLTVGTYCHGQYDWPDTQFSYDLGPRAPDFKTFDVTVNNSCTGQNSGSIKLMSDYTVIARRWVNSNDETVGTEDYVTNLSPGTYRLYLSNDYCEILYGTYVVDEVPAPSAPVVPDVQVCSTGLGRIVVTGLVQDATCRLYYSKDSVIPLIEQKGGIFNIQIDKTHTYYVSQLSGECESTRTPVRISVSLLATDIPNTFTPNGDGINDYWQIQHIEEYPKAVIKIFNRAGQQVFQSRGYANPFNGTYNGEKLEAGSYFYIISLSDTCNISGNLTIIR</sequence>
<protein>
    <submittedName>
        <fullName evidence="2">Gliding motility-associated C-terminal domain-containing protein</fullName>
    </submittedName>
</protein>
<accession>A0A934ULI0</accession>
<dbReference type="RefSeq" id="WP_200063151.1">
    <property type="nucleotide sequence ID" value="NZ_JAEHFW010000001.1"/>
</dbReference>
<organism evidence="2 3">
    <name type="scientific">Mucilaginibacter segetis</name>
    <dbReference type="NCBI Taxonomy" id="2793071"/>
    <lineage>
        <taxon>Bacteria</taxon>
        <taxon>Pseudomonadati</taxon>
        <taxon>Bacteroidota</taxon>
        <taxon>Sphingobacteriia</taxon>
        <taxon>Sphingobacteriales</taxon>
        <taxon>Sphingobacteriaceae</taxon>
        <taxon>Mucilaginibacter</taxon>
    </lineage>
</organism>